<dbReference type="Pfam" id="PF05368">
    <property type="entry name" value="NmrA"/>
    <property type="match status" value="1"/>
</dbReference>
<gene>
    <name evidence="4" type="ORF">SAMN05216195_102489</name>
</gene>
<evidence type="ECO:0000313" key="4">
    <source>
        <dbReference type="EMBL" id="SEQ46580.1"/>
    </source>
</evidence>
<evidence type="ECO:0000313" key="5">
    <source>
        <dbReference type="Proteomes" id="UP000199028"/>
    </source>
</evidence>
<dbReference type="PANTHER" id="PTHR42748:SF32">
    <property type="entry name" value="NMRA-LIKE DOMAIN-CONTAINING PROTEIN"/>
    <property type="match status" value="1"/>
</dbReference>
<evidence type="ECO:0000259" key="3">
    <source>
        <dbReference type="Pfam" id="PF05368"/>
    </source>
</evidence>
<reference evidence="5" key="1">
    <citation type="submission" date="2016-10" db="EMBL/GenBank/DDBJ databases">
        <authorList>
            <person name="Varghese N."/>
            <person name="Submissions S."/>
        </authorList>
    </citation>
    <scope>NUCLEOTIDE SEQUENCE [LARGE SCALE GENOMIC DNA]</scope>
    <source>
        <strain evidence="5">CGMCC 4.578</strain>
    </source>
</reference>
<dbReference type="EMBL" id="FOFT01000002">
    <property type="protein sequence ID" value="SEQ46580.1"/>
    <property type="molecule type" value="Genomic_DNA"/>
</dbReference>
<dbReference type="InterPro" id="IPR008030">
    <property type="entry name" value="NmrA-like"/>
</dbReference>
<dbReference type="SUPFAM" id="SSF51735">
    <property type="entry name" value="NAD(P)-binding Rossmann-fold domains"/>
    <property type="match status" value="1"/>
</dbReference>
<dbReference type="RefSeq" id="WP_170176107.1">
    <property type="nucleotide sequence ID" value="NZ_FOFT01000002.1"/>
</dbReference>
<feature type="domain" description="NmrA-like" evidence="3">
    <location>
        <begin position="4"/>
        <end position="271"/>
    </location>
</feature>
<organism evidence="4 5">
    <name type="scientific">Lentzea flaviverrucosa</name>
    <dbReference type="NCBI Taxonomy" id="200379"/>
    <lineage>
        <taxon>Bacteria</taxon>
        <taxon>Bacillati</taxon>
        <taxon>Actinomycetota</taxon>
        <taxon>Actinomycetes</taxon>
        <taxon>Pseudonocardiales</taxon>
        <taxon>Pseudonocardiaceae</taxon>
        <taxon>Lentzea</taxon>
    </lineage>
</organism>
<dbReference type="InterPro" id="IPR051164">
    <property type="entry name" value="NmrA-like_oxidored"/>
</dbReference>
<dbReference type="Gene3D" id="3.90.25.10">
    <property type="entry name" value="UDP-galactose 4-epimerase, domain 1"/>
    <property type="match status" value="1"/>
</dbReference>
<sequence>MDDTRLVVVTGATGRQGGSVARHLLAAGWRVRALTRDPSSPAAGRLASAGAEVVRADMASADSLRAAFAGAHGVFSVQNPMTSGLGEEVHQGRAVGDAAASEGVRHVVYASAGPGVPGTGVRQWENKLVVQAHLRSLGLPLTVLRPMAFMELMTDKDFYPPVSMWHLMPKLIGADRPLLWFSADDVGAVAASVFAEPDRFVGADLPLCADVRSVDECRALWRETRGRAPRGFPMPVWLFHRFVGEDLTRMWRWLRTHPVAYDLGATRAIVPSARTVREWLVQRTYP</sequence>
<dbReference type="Gene3D" id="3.40.50.720">
    <property type="entry name" value="NAD(P)-binding Rossmann-like Domain"/>
    <property type="match status" value="1"/>
</dbReference>
<evidence type="ECO:0000256" key="1">
    <source>
        <dbReference type="ARBA" id="ARBA00006328"/>
    </source>
</evidence>
<dbReference type="InterPro" id="IPR036291">
    <property type="entry name" value="NAD(P)-bd_dom_sf"/>
</dbReference>
<evidence type="ECO:0000256" key="2">
    <source>
        <dbReference type="ARBA" id="ARBA00022857"/>
    </source>
</evidence>
<accession>A0A1H9G941</accession>
<proteinExistence type="inferred from homology"/>
<dbReference type="CDD" id="cd05251">
    <property type="entry name" value="NmrA_like_SDR_a"/>
    <property type="match status" value="1"/>
</dbReference>
<dbReference type="AlphaFoldDB" id="A0A1H9G941"/>
<protein>
    <submittedName>
        <fullName evidence="4">Uncharacterized conserved protein YbjT, contains NAD(P)-binding and DUF2867 domains</fullName>
    </submittedName>
</protein>
<keyword evidence="2" id="KW-0521">NADP</keyword>
<dbReference type="Proteomes" id="UP000199028">
    <property type="component" value="Unassembled WGS sequence"/>
</dbReference>
<name>A0A1H9G941_9PSEU</name>
<dbReference type="PANTHER" id="PTHR42748">
    <property type="entry name" value="NITROGEN METABOLITE REPRESSION PROTEIN NMRA FAMILY MEMBER"/>
    <property type="match status" value="1"/>
</dbReference>
<comment type="similarity">
    <text evidence="1">Belongs to the NmrA-type oxidoreductase family.</text>
</comment>
<keyword evidence="5" id="KW-1185">Reference proteome</keyword>